<evidence type="ECO:0000256" key="1">
    <source>
        <dbReference type="SAM" id="Phobius"/>
    </source>
</evidence>
<evidence type="ECO:0000313" key="3">
    <source>
        <dbReference type="EMBL" id="SFK47667.1"/>
    </source>
</evidence>
<sequence>MKRKTTDILVALIRRTLLRGKKHKAEPQKSGRLNVMGALFSSGGLYLSGTWGTMTALTFAGFLSRLLLQTSKPLVVVVATPPSMPRRQ</sequence>
<protein>
    <submittedName>
        <fullName evidence="3">Uncharacterized protein</fullName>
    </submittedName>
</protein>
<reference evidence="2 4" key="2">
    <citation type="submission" date="2016-10" db="EMBL/GenBank/DDBJ databases">
        <authorList>
            <person name="Varghese N."/>
            <person name="Submissions S."/>
        </authorList>
    </citation>
    <scope>NUCLEOTIDE SEQUENCE [LARGE SCALE GENOMIC DNA]</scope>
    <source>
        <strain evidence="2 4">DSM 282</strain>
    </source>
</reference>
<evidence type="ECO:0000313" key="4">
    <source>
        <dbReference type="Proteomes" id="UP000198861"/>
    </source>
</evidence>
<keyword evidence="4" id="KW-1185">Reference proteome</keyword>
<dbReference type="AlphaFoldDB" id="A0A1I3ZUQ6"/>
<gene>
    <name evidence="2" type="ORF">SAMN04244571_00585</name>
    <name evidence="3" type="ORF">SAMN04244574_00749</name>
</gene>
<reference evidence="3 5" key="1">
    <citation type="submission" date="2016-10" db="EMBL/GenBank/DDBJ databases">
        <authorList>
            <person name="de Groot N.N."/>
        </authorList>
    </citation>
    <scope>NUCLEOTIDE SEQUENCE [LARGE SCALE GENOMIC DNA]</scope>
    <source>
        <strain evidence="3 5">DSM 381</strain>
    </source>
</reference>
<keyword evidence="1" id="KW-1133">Transmembrane helix</keyword>
<accession>A0A1I3ZUQ6</accession>
<proteinExistence type="predicted"/>
<evidence type="ECO:0000313" key="2">
    <source>
        <dbReference type="EMBL" id="SFA85473.1"/>
    </source>
</evidence>
<dbReference type="Proteomes" id="UP000198861">
    <property type="component" value="Unassembled WGS sequence"/>
</dbReference>
<evidence type="ECO:0000313" key="5">
    <source>
        <dbReference type="Proteomes" id="UP000199579"/>
    </source>
</evidence>
<dbReference type="EMBL" id="FOSX01000007">
    <property type="protein sequence ID" value="SFK47667.1"/>
    <property type="molecule type" value="Genomic_DNA"/>
</dbReference>
<dbReference type="RefSeq" id="WP_170854309.1">
    <property type="nucleotide sequence ID" value="NZ_FOKJ01000005.1"/>
</dbReference>
<keyword evidence="1" id="KW-0472">Membrane</keyword>
<dbReference type="Proteomes" id="UP000199579">
    <property type="component" value="Unassembled WGS sequence"/>
</dbReference>
<feature type="transmembrane region" description="Helical" evidence="1">
    <location>
        <begin position="43"/>
        <end position="63"/>
    </location>
</feature>
<organism evidence="3 5">
    <name type="scientific">Azotobacter beijerinckii</name>
    <dbReference type="NCBI Taxonomy" id="170623"/>
    <lineage>
        <taxon>Bacteria</taxon>
        <taxon>Pseudomonadati</taxon>
        <taxon>Pseudomonadota</taxon>
        <taxon>Gammaproteobacteria</taxon>
        <taxon>Pseudomonadales</taxon>
        <taxon>Pseudomonadaceae</taxon>
        <taxon>Azotobacter</taxon>
    </lineage>
</organism>
<keyword evidence="1" id="KW-0812">Transmembrane</keyword>
<name>A0A1I3ZUQ6_9GAMM</name>
<dbReference type="EMBL" id="FOKJ01000005">
    <property type="protein sequence ID" value="SFA85473.1"/>
    <property type="molecule type" value="Genomic_DNA"/>
</dbReference>